<dbReference type="AlphaFoldDB" id="A0A6J4N9C0"/>
<name>A0A6J4N9C0_9BACT</name>
<organism evidence="1">
    <name type="scientific">uncultured Gemmatimonadota bacterium</name>
    <dbReference type="NCBI Taxonomy" id="203437"/>
    <lineage>
        <taxon>Bacteria</taxon>
        <taxon>Pseudomonadati</taxon>
        <taxon>Gemmatimonadota</taxon>
        <taxon>environmental samples</taxon>
    </lineage>
</organism>
<accession>A0A6J4N9C0</accession>
<gene>
    <name evidence="1" type="ORF">AVDCRST_MAG89-5262</name>
</gene>
<reference evidence="1" key="1">
    <citation type="submission" date="2020-02" db="EMBL/GenBank/DDBJ databases">
        <authorList>
            <person name="Meier V. D."/>
        </authorList>
    </citation>
    <scope>NUCLEOTIDE SEQUENCE</scope>
    <source>
        <strain evidence="1">AVDCRST_MAG89</strain>
    </source>
</reference>
<dbReference type="EMBL" id="CADCTV010001104">
    <property type="protein sequence ID" value="CAA9379542.1"/>
    <property type="molecule type" value="Genomic_DNA"/>
</dbReference>
<feature type="non-terminal residue" evidence="1">
    <location>
        <position position="1"/>
    </location>
</feature>
<sequence>PLLEIHRARASGGKLRAEADSPVVVGYLDAVSRVVDHVDRLVHGDGARA</sequence>
<protein>
    <submittedName>
        <fullName evidence="1">Uncharacterized protein</fullName>
    </submittedName>
</protein>
<evidence type="ECO:0000313" key="1">
    <source>
        <dbReference type="EMBL" id="CAA9379542.1"/>
    </source>
</evidence>
<proteinExistence type="predicted"/>